<protein>
    <submittedName>
        <fullName evidence="1">Uncharacterized protein</fullName>
    </submittedName>
</protein>
<organism evidence="1">
    <name type="scientific">marine metagenome</name>
    <dbReference type="NCBI Taxonomy" id="408172"/>
    <lineage>
        <taxon>unclassified sequences</taxon>
        <taxon>metagenomes</taxon>
        <taxon>ecological metagenomes</taxon>
    </lineage>
</organism>
<proteinExistence type="predicted"/>
<reference evidence="1" key="1">
    <citation type="submission" date="2018-05" db="EMBL/GenBank/DDBJ databases">
        <authorList>
            <person name="Lanie J.A."/>
            <person name="Ng W.-L."/>
            <person name="Kazmierczak K.M."/>
            <person name="Andrzejewski T.M."/>
            <person name="Davidsen T.M."/>
            <person name="Wayne K.J."/>
            <person name="Tettelin H."/>
            <person name="Glass J.I."/>
            <person name="Rusch D."/>
            <person name="Podicherti R."/>
            <person name="Tsui H.-C.T."/>
            <person name="Winkler M.E."/>
        </authorList>
    </citation>
    <scope>NUCLEOTIDE SEQUENCE</scope>
</reference>
<dbReference type="EMBL" id="UINC01146020">
    <property type="protein sequence ID" value="SVD36503.1"/>
    <property type="molecule type" value="Genomic_DNA"/>
</dbReference>
<sequence length="53" mass="5848">MNLFLRFPVSLKISNCLLAGPVSLIVKDYQDEYDSIGISTARNHPHSESNAGK</sequence>
<gene>
    <name evidence="1" type="ORF">METZ01_LOCUS389357</name>
</gene>
<dbReference type="AlphaFoldDB" id="A0A382UQG5"/>
<evidence type="ECO:0000313" key="1">
    <source>
        <dbReference type="EMBL" id="SVD36503.1"/>
    </source>
</evidence>
<accession>A0A382UQG5</accession>
<name>A0A382UQG5_9ZZZZ</name>